<dbReference type="RefSeq" id="WP_277413619.1">
    <property type="nucleotide sequence ID" value="NZ_CP119083.1"/>
</dbReference>
<feature type="chain" id="PRO_5047116358" evidence="1">
    <location>
        <begin position="20"/>
        <end position="153"/>
    </location>
</feature>
<gene>
    <name evidence="2" type="ORF">PX653_15235</name>
</gene>
<evidence type="ECO:0000256" key="1">
    <source>
        <dbReference type="SAM" id="SignalP"/>
    </source>
</evidence>
<keyword evidence="3" id="KW-1185">Reference proteome</keyword>
<feature type="signal peptide" evidence="1">
    <location>
        <begin position="1"/>
        <end position="19"/>
    </location>
</feature>
<evidence type="ECO:0000313" key="2">
    <source>
        <dbReference type="EMBL" id="WEF30827.1"/>
    </source>
</evidence>
<sequence>MKKPLLSLLLCCAAGAAAAFTGTVDTKRQDGAVTRSLSVSNWKVDGRGVPSFDFRFNQTGGGCDYRREGRAVAGFDVNDGKVELQVYSGQDDSGNEGPQMLILYANDEDVVFSMPAQAKGKPGWMTFQDAVMRKSVPKKCGFTERGSSIRYKP</sequence>
<name>A0ABY8B4E6_9BURK</name>
<evidence type="ECO:0000313" key="3">
    <source>
        <dbReference type="Proteomes" id="UP001216510"/>
    </source>
</evidence>
<organism evidence="2 3">
    <name type="scientific">Pseudoduganella chitinolytica</name>
    <dbReference type="NCBI Taxonomy" id="34070"/>
    <lineage>
        <taxon>Bacteria</taxon>
        <taxon>Pseudomonadati</taxon>
        <taxon>Pseudomonadota</taxon>
        <taxon>Betaproteobacteria</taxon>
        <taxon>Burkholderiales</taxon>
        <taxon>Oxalobacteraceae</taxon>
        <taxon>Telluria group</taxon>
        <taxon>Pseudoduganella</taxon>
    </lineage>
</organism>
<protein>
    <submittedName>
        <fullName evidence="2">Uncharacterized protein</fullName>
    </submittedName>
</protein>
<dbReference type="Proteomes" id="UP001216510">
    <property type="component" value="Chromosome"/>
</dbReference>
<dbReference type="EMBL" id="CP119083">
    <property type="protein sequence ID" value="WEF30827.1"/>
    <property type="molecule type" value="Genomic_DNA"/>
</dbReference>
<accession>A0ABY8B4E6</accession>
<proteinExistence type="predicted"/>
<keyword evidence="1" id="KW-0732">Signal</keyword>
<reference evidence="2 3" key="1">
    <citation type="submission" date="2023-02" db="EMBL/GenBank/DDBJ databases">
        <title>Gemone sequence of Telluria chitinolytica ACM 3522T.</title>
        <authorList>
            <person name="Frediansyah A."/>
            <person name="Miess H."/>
            <person name="Gross H."/>
        </authorList>
    </citation>
    <scope>NUCLEOTIDE SEQUENCE [LARGE SCALE GENOMIC DNA]</scope>
    <source>
        <strain evidence="2 3">ACM 3522</strain>
    </source>
</reference>